<accession>W7XJB8</accession>
<dbReference type="EMBL" id="GG662666">
    <property type="protein sequence ID" value="EWS74024.1"/>
    <property type="molecule type" value="Genomic_DNA"/>
</dbReference>
<keyword evidence="1" id="KW-1133">Transmembrane helix</keyword>
<feature type="transmembrane region" description="Helical" evidence="1">
    <location>
        <begin position="141"/>
        <end position="161"/>
    </location>
</feature>
<sequence>MIVNVLQSIAYNVIILGNALNVKKIIIILLQEVHAFLYVKIIFMFLKHKCALTSAEGIIRKISKHKHAKVCLNAISLNNTDKILWKVKLFKRQIIQKIQMFQQDCFSNLNIYTYGMYKLKIQFQKLIYIQARQLTMKQSKILILILQALVMMLQIKLMRVLKNSKFNKLMFQNNFLQHQIFKGMQLLSTQILFRQFIKINLMQAIILQLTIIVYFQLKIYKILIQLLYHKTVDKFKNSSQKV</sequence>
<evidence type="ECO:0000256" key="1">
    <source>
        <dbReference type="SAM" id="Phobius"/>
    </source>
</evidence>
<evidence type="ECO:0000313" key="2">
    <source>
        <dbReference type="EMBL" id="EWS74024.1"/>
    </source>
</evidence>
<gene>
    <name evidence="2" type="ORF">TTHERM_000335659</name>
</gene>
<keyword evidence="1 2" id="KW-0812">Transmembrane</keyword>
<dbReference type="AlphaFoldDB" id="W7XJB8"/>
<dbReference type="KEGG" id="tet:TTHERM_000335659"/>
<organism evidence="2 3">
    <name type="scientific">Tetrahymena thermophila (strain SB210)</name>
    <dbReference type="NCBI Taxonomy" id="312017"/>
    <lineage>
        <taxon>Eukaryota</taxon>
        <taxon>Sar</taxon>
        <taxon>Alveolata</taxon>
        <taxon>Ciliophora</taxon>
        <taxon>Intramacronucleata</taxon>
        <taxon>Oligohymenophorea</taxon>
        <taxon>Hymenostomatida</taxon>
        <taxon>Tetrahymenina</taxon>
        <taxon>Tetrahymenidae</taxon>
        <taxon>Tetrahymena</taxon>
    </lineage>
</organism>
<protein>
    <submittedName>
        <fullName evidence="2">Transmembrane protein, putative</fullName>
    </submittedName>
</protein>
<dbReference type="Proteomes" id="UP000009168">
    <property type="component" value="Unassembled WGS sequence"/>
</dbReference>
<keyword evidence="1" id="KW-0472">Membrane</keyword>
<keyword evidence="3" id="KW-1185">Reference proteome</keyword>
<evidence type="ECO:0000313" key="3">
    <source>
        <dbReference type="Proteomes" id="UP000009168"/>
    </source>
</evidence>
<dbReference type="RefSeq" id="XP_012653423.1">
    <property type="nucleotide sequence ID" value="XM_012797969.1"/>
</dbReference>
<dbReference type="GeneID" id="24438482"/>
<feature type="transmembrane region" description="Helical" evidence="1">
    <location>
        <begin position="196"/>
        <end position="217"/>
    </location>
</feature>
<name>W7XJB8_TETTS</name>
<dbReference type="InParanoid" id="W7XJB8"/>
<reference evidence="3" key="1">
    <citation type="journal article" date="2006" name="PLoS Biol.">
        <title>Macronuclear genome sequence of the ciliate Tetrahymena thermophila, a model eukaryote.</title>
        <authorList>
            <person name="Eisen J.A."/>
            <person name="Coyne R.S."/>
            <person name="Wu M."/>
            <person name="Wu D."/>
            <person name="Thiagarajan M."/>
            <person name="Wortman J.R."/>
            <person name="Badger J.H."/>
            <person name="Ren Q."/>
            <person name="Amedeo P."/>
            <person name="Jones K.M."/>
            <person name="Tallon L.J."/>
            <person name="Delcher A.L."/>
            <person name="Salzberg S.L."/>
            <person name="Silva J.C."/>
            <person name="Haas B.J."/>
            <person name="Majoros W.H."/>
            <person name="Farzad M."/>
            <person name="Carlton J.M."/>
            <person name="Smith R.K. Jr."/>
            <person name="Garg J."/>
            <person name="Pearlman R.E."/>
            <person name="Karrer K.M."/>
            <person name="Sun L."/>
            <person name="Manning G."/>
            <person name="Elde N.C."/>
            <person name="Turkewitz A.P."/>
            <person name="Asai D.J."/>
            <person name="Wilkes D.E."/>
            <person name="Wang Y."/>
            <person name="Cai H."/>
            <person name="Collins K."/>
            <person name="Stewart B.A."/>
            <person name="Lee S.R."/>
            <person name="Wilamowska K."/>
            <person name="Weinberg Z."/>
            <person name="Ruzzo W.L."/>
            <person name="Wloga D."/>
            <person name="Gaertig J."/>
            <person name="Frankel J."/>
            <person name="Tsao C.-C."/>
            <person name="Gorovsky M.A."/>
            <person name="Keeling P.J."/>
            <person name="Waller R.F."/>
            <person name="Patron N.J."/>
            <person name="Cherry J.M."/>
            <person name="Stover N.A."/>
            <person name="Krieger C.J."/>
            <person name="del Toro C."/>
            <person name="Ryder H.F."/>
            <person name="Williamson S.C."/>
            <person name="Barbeau R.A."/>
            <person name="Hamilton E.P."/>
            <person name="Orias E."/>
        </authorList>
    </citation>
    <scope>NUCLEOTIDE SEQUENCE [LARGE SCALE GENOMIC DNA]</scope>
    <source>
        <strain evidence="3">SB210</strain>
    </source>
</reference>
<proteinExistence type="predicted"/>